<sequence length="46" mass="5629">MRPSETLAKHNQDVKKIFSKYPLKKIQKYLDQYHKVKILKRVILIF</sequence>
<dbReference type="EMBL" id="UATH01000001">
    <property type="protein sequence ID" value="SPY08419.1"/>
    <property type="molecule type" value="Genomic_DNA"/>
</dbReference>
<accession>A0A2X1UMQ0</accession>
<dbReference type="Proteomes" id="UP000250242">
    <property type="component" value="Unassembled WGS sequence"/>
</dbReference>
<evidence type="ECO:0000313" key="1">
    <source>
        <dbReference type="EMBL" id="SPY08419.1"/>
    </source>
</evidence>
<name>A0A2X1UMQ0_9BURK</name>
<proteinExistence type="predicted"/>
<organism evidence="1 2">
    <name type="scientific">Oligella urethralis</name>
    <dbReference type="NCBI Taxonomy" id="90245"/>
    <lineage>
        <taxon>Bacteria</taxon>
        <taxon>Pseudomonadati</taxon>
        <taxon>Pseudomonadota</taxon>
        <taxon>Betaproteobacteria</taxon>
        <taxon>Burkholderiales</taxon>
        <taxon>Alcaligenaceae</taxon>
        <taxon>Oligella</taxon>
    </lineage>
</organism>
<protein>
    <submittedName>
        <fullName evidence="1">Uncharacterized protein</fullName>
    </submittedName>
</protein>
<reference evidence="1 2" key="1">
    <citation type="submission" date="2018-06" db="EMBL/GenBank/DDBJ databases">
        <authorList>
            <consortium name="Pathogen Informatics"/>
            <person name="Doyle S."/>
        </authorList>
    </citation>
    <scope>NUCLEOTIDE SEQUENCE [LARGE SCALE GENOMIC DNA]</scope>
    <source>
        <strain evidence="1 2">NCTC11009</strain>
    </source>
</reference>
<dbReference type="AlphaFoldDB" id="A0A2X1UMQ0"/>
<gene>
    <name evidence="1" type="ORF">NCTC11009_01645</name>
</gene>
<evidence type="ECO:0000313" key="2">
    <source>
        <dbReference type="Proteomes" id="UP000250242"/>
    </source>
</evidence>